<sequence length="331" mass="37485">METQEDIYTKSEVSNIKCETQLENDDVNNTEFPVTIKNEFKQELLLLEDNTANEDSKDWLNQMNTEIFIENVKHEQIEDNSNLLTCKNLKCEPNIKDDKDVIEENQIQCGHKIGVTEKTKVENISDNTSASENINIISNIQVKSAIESAKRNVLIDETHDVEKKAKTQSKKSATKRSCGGKKTLKNNAIKKIVKTRSGVLNKASSNLIHKIGVKVKPVEIENINDNTSENINIISNIKIKSAIESAKRNLFSDEKDDRNKEVVGVISKIRGEGVTKGLCFSCTRNIHNACPGYKCLNCSRAYHENCIHKHNMFNVLRDEIFKCKTCKTKKN</sequence>
<keyword evidence="2" id="KW-1185">Reference proteome</keyword>
<dbReference type="EMBL" id="OU898276">
    <property type="protein sequence ID" value="CAG9828151.1"/>
    <property type="molecule type" value="Genomic_DNA"/>
</dbReference>
<gene>
    <name evidence="1" type="ORF">DIABBA_LOCUS2089</name>
</gene>
<evidence type="ECO:0000313" key="2">
    <source>
        <dbReference type="Proteomes" id="UP001153709"/>
    </source>
</evidence>
<proteinExistence type="predicted"/>
<evidence type="ECO:0008006" key="3">
    <source>
        <dbReference type="Google" id="ProtNLM"/>
    </source>
</evidence>
<protein>
    <recommendedName>
        <fullName evidence="3">Zinc finger PHD-type domain-containing protein</fullName>
    </recommendedName>
</protein>
<reference evidence="1" key="1">
    <citation type="submission" date="2022-01" db="EMBL/GenBank/DDBJ databases">
        <authorList>
            <person name="King R."/>
        </authorList>
    </citation>
    <scope>NUCLEOTIDE SEQUENCE</scope>
</reference>
<dbReference type="AlphaFoldDB" id="A0A9N9SN72"/>
<organism evidence="1 2">
    <name type="scientific">Diabrotica balteata</name>
    <name type="common">Banded cucumber beetle</name>
    <dbReference type="NCBI Taxonomy" id="107213"/>
    <lineage>
        <taxon>Eukaryota</taxon>
        <taxon>Metazoa</taxon>
        <taxon>Ecdysozoa</taxon>
        <taxon>Arthropoda</taxon>
        <taxon>Hexapoda</taxon>
        <taxon>Insecta</taxon>
        <taxon>Pterygota</taxon>
        <taxon>Neoptera</taxon>
        <taxon>Endopterygota</taxon>
        <taxon>Coleoptera</taxon>
        <taxon>Polyphaga</taxon>
        <taxon>Cucujiformia</taxon>
        <taxon>Chrysomeloidea</taxon>
        <taxon>Chrysomelidae</taxon>
        <taxon>Galerucinae</taxon>
        <taxon>Diabroticina</taxon>
        <taxon>Diabroticites</taxon>
        <taxon>Diabrotica</taxon>
    </lineage>
</organism>
<accession>A0A9N9SN72</accession>
<dbReference type="Proteomes" id="UP001153709">
    <property type="component" value="Chromosome 1"/>
</dbReference>
<name>A0A9N9SN72_DIABA</name>
<evidence type="ECO:0000313" key="1">
    <source>
        <dbReference type="EMBL" id="CAG9828151.1"/>
    </source>
</evidence>